<comment type="caution">
    <text evidence="3">The sequence shown here is derived from an EMBL/GenBank/DDBJ whole genome shotgun (WGS) entry which is preliminary data.</text>
</comment>
<organism evidence="3 4">
    <name type="scientific">Candidatus Pullibacteroides excrementavium</name>
    <dbReference type="NCBI Taxonomy" id="2840905"/>
    <lineage>
        <taxon>Bacteria</taxon>
        <taxon>Pseudomonadati</taxon>
        <taxon>Bacteroidota</taxon>
        <taxon>Bacteroidia</taxon>
        <taxon>Bacteroidales</taxon>
        <taxon>Candidatus Pullibacteroides</taxon>
    </lineage>
</organism>
<dbReference type="Proteomes" id="UP000823612">
    <property type="component" value="Unassembled WGS sequence"/>
</dbReference>
<sequence>MLSFILSFLLGIFLVVISIVMIVARKIFGISLFGHRRKSQASAQNQGGASYGQQPRDPNRREGEVSIDYVPPREDFRNARPAPGGPNDDYVDFEEVREERNDN</sequence>
<reference evidence="3" key="2">
    <citation type="journal article" date="2021" name="PeerJ">
        <title>Extensive microbial diversity within the chicken gut microbiome revealed by metagenomics and culture.</title>
        <authorList>
            <person name="Gilroy R."/>
            <person name="Ravi A."/>
            <person name="Getino M."/>
            <person name="Pursley I."/>
            <person name="Horton D.L."/>
            <person name="Alikhan N.F."/>
            <person name="Baker D."/>
            <person name="Gharbi K."/>
            <person name="Hall N."/>
            <person name="Watson M."/>
            <person name="Adriaenssens E.M."/>
            <person name="Foster-Nyarko E."/>
            <person name="Jarju S."/>
            <person name="Secka A."/>
            <person name="Antonio M."/>
            <person name="Oren A."/>
            <person name="Chaudhuri R.R."/>
            <person name="La Ragione R."/>
            <person name="Hildebrand F."/>
            <person name="Pallen M.J."/>
        </authorList>
    </citation>
    <scope>NUCLEOTIDE SEQUENCE</scope>
    <source>
        <strain evidence="3">2889</strain>
    </source>
</reference>
<keyword evidence="2" id="KW-0812">Transmembrane</keyword>
<dbReference type="EMBL" id="JADIMZ010000043">
    <property type="protein sequence ID" value="MBO8432296.1"/>
    <property type="molecule type" value="Genomic_DNA"/>
</dbReference>
<feature type="region of interest" description="Disordered" evidence="1">
    <location>
        <begin position="39"/>
        <end position="103"/>
    </location>
</feature>
<keyword evidence="2" id="KW-1133">Transmembrane helix</keyword>
<dbReference type="Pfam" id="PF16118">
    <property type="entry name" value="DUF4834"/>
    <property type="match status" value="1"/>
</dbReference>
<keyword evidence="2" id="KW-0472">Membrane</keyword>
<accession>A0A9D9DRJ8</accession>
<feature type="compositionally biased region" description="Polar residues" evidence="1">
    <location>
        <begin position="40"/>
        <end position="53"/>
    </location>
</feature>
<evidence type="ECO:0000313" key="4">
    <source>
        <dbReference type="Proteomes" id="UP000823612"/>
    </source>
</evidence>
<dbReference type="InterPro" id="IPR032272">
    <property type="entry name" value="DUF4834"/>
</dbReference>
<name>A0A9D9DRJ8_9BACT</name>
<protein>
    <submittedName>
        <fullName evidence="3">DUF4834 family protein</fullName>
    </submittedName>
</protein>
<proteinExistence type="predicted"/>
<evidence type="ECO:0000256" key="2">
    <source>
        <dbReference type="SAM" id="Phobius"/>
    </source>
</evidence>
<evidence type="ECO:0000313" key="3">
    <source>
        <dbReference type="EMBL" id="MBO8432296.1"/>
    </source>
</evidence>
<reference evidence="3" key="1">
    <citation type="submission" date="2020-10" db="EMBL/GenBank/DDBJ databases">
        <authorList>
            <person name="Gilroy R."/>
        </authorList>
    </citation>
    <scope>NUCLEOTIDE SEQUENCE</scope>
    <source>
        <strain evidence="3">2889</strain>
    </source>
</reference>
<dbReference type="AlphaFoldDB" id="A0A9D9DRJ8"/>
<evidence type="ECO:0000256" key="1">
    <source>
        <dbReference type="SAM" id="MobiDB-lite"/>
    </source>
</evidence>
<feature type="transmembrane region" description="Helical" evidence="2">
    <location>
        <begin position="6"/>
        <end position="28"/>
    </location>
</feature>
<gene>
    <name evidence="3" type="ORF">IAB08_03245</name>
</gene>